<evidence type="ECO:0000313" key="3">
    <source>
        <dbReference type="Proteomes" id="UP000294850"/>
    </source>
</evidence>
<dbReference type="OrthoDB" id="948049at2"/>
<name>A0A4R5DFZ5_9BACT</name>
<accession>A0A4R5DFZ5</accession>
<evidence type="ECO:0008006" key="4">
    <source>
        <dbReference type="Google" id="ProtNLM"/>
    </source>
</evidence>
<reference evidence="2 3" key="1">
    <citation type="submission" date="2019-03" db="EMBL/GenBank/DDBJ databases">
        <title>Dyadobacter AR-3-6 sp. nov., isolated from arctic soil.</title>
        <authorList>
            <person name="Chaudhary D.K."/>
        </authorList>
    </citation>
    <scope>NUCLEOTIDE SEQUENCE [LARGE SCALE GENOMIC DNA]</scope>
    <source>
        <strain evidence="2 3">AR-3-6</strain>
    </source>
</reference>
<evidence type="ECO:0000256" key="1">
    <source>
        <dbReference type="SAM" id="SignalP"/>
    </source>
</evidence>
<proteinExistence type="predicted"/>
<keyword evidence="3" id="KW-1185">Reference proteome</keyword>
<comment type="caution">
    <text evidence="2">The sequence shown here is derived from an EMBL/GenBank/DDBJ whole genome shotgun (WGS) entry which is preliminary data.</text>
</comment>
<feature type="signal peptide" evidence="1">
    <location>
        <begin position="1"/>
        <end position="21"/>
    </location>
</feature>
<dbReference type="AlphaFoldDB" id="A0A4R5DFZ5"/>
<dbReference type="Proteomes" id="UP000294850">
    <property type="component" value="Unassembled WGS sequence"/>
</dbReference>
<keyword evidence="1" id="KW-0732">Signal</keyword>
<dbReference type="EMBL" id="SMFL01000014">
    <property type="protein sequence ID" value="TDE10821.1"/>
    <property type="molecule type" value="Genomic_DNA"/>
</dbReference>
<dbReference type="RefSeq" id="WP_131961551.1">
    <property type="nucleotide sequence ID" value="NZ_SMFL01000014.1"/>
</dbReference>
<protein>
    <recommendedName>
        <fullName evidence="4">DUF3575 domain-containing protein</fullName>
    </recommendedName>
</protein>
<gene>
    <name evidence="2" type="ORF">E0F88_27495</name>
</gene>
<feature type="chain" id="PRO_5020572566" description="DUF3575 domain-containing protein" evidence="1">
    <location>
        <begin position="22"/>
        <end position="216"/>
    </location>
</feature>
<sequence>MKTLRSLFQFVLFVFPSVCLGQWSSQVGLNFAPLISKSLEINSEFSRHAAFSLNANFGYTFKTAYTGQDFRKVHDGVYDRITSGAFGKAGLKFYPANLSGTPGKTNFYVGVFLIVSQYKQTAMRTMLESSYWPSPQVAVTAKGVTYCPAVTIGFTRNMGNHLALDWGLQRSFVYREDFIGRPRNNYQPGAGSYLFADVLGYLQGILSVKYRFASRQ</sequence>
<evidence type="ECO:0000313" key="2">
    <source>
        <dbReference type="EMBL" id="TDE10821.1"/>
    </source>
</evidence>
<organism evidence="2 3">
    <name type="scientific">Dyadobacter psychrotolerans</name>
    <dbReference type="NCBI Taxonomy" id="2541721"/>
    <lineage>
        <taxon>Bacteria</taxon>
        <taxon>Pseudomonadati</taxon>
        <taxon>Bacteroidota</taxon>
        <taxon>Cytophagia</taxon>
        <taxon>Cytophagales</taxon>
        <taxon>Spirosomataceae</taxon>
        <taxon>Dyadobacter</taxon>
    </lineage>
</organism>